<name>A0A0D0CF11_9AGAM</name>
<dbReference type="AlphaFoldDB" id="A0A0D0CF11"/>
<sequence length="258" mass="27720">MLTIPGDADNLVEEQHMWSNEWNVAMGAMVEANVGTLAKGLTLRLPAAIIPGIQEVDDAFGKIVVDAIAWREEADRLEAEAQARAGSPMAEDLAPLEPVHRTPVASQSSWAMTQSKMEVVLPRVKGKKCSCQDLGSDEVAAFPPQGMVVHQDQCTNDQTGTVLRPIHAAAPVASPSVRPQPSAGSNKEEEAAIVVQAGKGKAISAWAKGVTVDEGDFEEIMWQLLVCESKVWDAQARSAELEGEVLGLKAYINRLCQK</sequence>
<dbReference type="HOGENOM" id="CLU_075362_1_0_1"/>
<keyword evidence="3" id="KW-1185">Reference proteome</keyword>
<organism evidence="2 3">
    <name type="scientific">Paxillus rubicundulus Ve08.2h10</name>
    <dbReference type="NCBI Taxonomy" id="930991"/>
    <lineage>
        <taxon>Eukaryota</taxon>
        <taxon>Fungi</taxon>
        <taxon>Dikarya</taxon>
        <taxon>Basidiomycota</taxon>
        <taxon>Agaricomycotina</taxon>
        <taxon>Agaricomycetes</taxon>
        <taxon>Agaricomycetidae</taxon>
        <taxon>Boletales</taxon>
        <taxon>Paxilineae</taxon>
        <taxon>Paxillaceae</taxon>
        <taxon>Paxillus</taxon>
    </lineage>
</organism>
<proteinExistence type="predicted"/>
<gene>
    <name evidence="2" type="ORF">PAXRUDRAFT_20281</name>
</gene>
<reference evidence="2 3" key="1">
    <citation type="submission" date="2014-04" db="EMBL/GenBank/DDBJ databases">
        <authorList>
            <consortium name="DOE Joint Genome Institute"/>
            <person name="Kuo A."/>
            <person name="Kohler A."/>
            <person name="Jargeat P."/>
            <person name="Nagy L.G."/>
            <person name="Floudas D."/>
            <person name="Copeland A."/>
            <person name="Barry K.W."/>
            <person name="Cichocki N."/>
            <person name="Veneault-Fourrey C."/>
            <person name="LaButti K."/>
            <person name="Lindquist E.A."/>
            <person name="Lipzen A."/>
            <person name="Lundell T."/>
            <person name="Morin E."/>
            <person name="Murat C."/>
            <person name="Sun H."/>
            <person name="Tunlid A."/>
            <person name="Henrissat B."/>
            <person name="Grigoriev I.V."/>
            <person name="Hibbett D.S."/>
            <person name="Martin F."/>
            <person name="Nordberg H.P."/>
            <person name="Cantor M.N."/>
            <person name="Hua S.X."/>
        </authorList>
    </citation>
    <scope>NUCLEOTIDE SEQUENCE [LARGE SCALE GENOMIC DNA]</scope>
    <source>
        <strain evidence="2 3">Ve08.2h10</strain>
    </source>
</reference>
<evidence type="ECO:0000313" key="2">
    <source>
        <dbReference type="EMBL" id="KIK74028.1"/>
    </source>
</evidence>
<accession>A0A0D0CF11</accession>
<dbReference type="Proteomes" id="UP000054538">
    <property type="component" value="Unassembled WGS sequence"/>
</dbReference>
<reference evidence="3" key="2">
    <citation type="submission" date="2015-01" db="EMBL/GenBank/DDBJ databases">
        <title>Evolutionary Origins and Diversification of the Mycorrhizal Mutualists.</title>
        <authorList>
            <consortium name="DOE Joint Genome Institute"/>
            <consortium name="Mycorrhizal Genomics Consortium"/>
            <person name="Kohler A."/>
            <person name="Kuo A."/>
            <person name="Nagy L.G."/>
            <person name="Floudas D."/>
            <person name="Copeland A."/>
            <person name="Barry K.W."/>
            <person name="Cichocki N."/>
            <person name="Veneault-Fourrey C."/>
            <person name="LaButti K."/>
            <person name="Lindquist E.A."/>
            <person name="Lipzen A."/>
            <person name="Lundell T."/>
            <person name="Morin E."/>
            <person name="Murat C."/>
            <person name="Riley R."/>
            <person name="Ohm R."/>
            <person name="Sun H."/>
            <person name="Tunlid A."/>
            <person name="Henrissat B."/>
            <person name="Grigoriev I.V."/>
            <person name="Hibbett D.S."/>
            <person name="Martin F."/>
        </authorList>
    </citation>
    <scope>NUCLEOTIDE SEQUENCE [LARGE SCALE GENOMIC DNA]</scope>
    <source>
        <strain evidence="3">Ve08.2h10</strain>
    </source>
</reference>
<evidence type="ECO:0000313" key="3">
    <source>
        <dbReference type="Proteomes" id="UP000054538"/>
    </source>
</evidence>
<dbReference type="InParanoid" id="A0A0D0CF11"/>
<evidence type="ECO:0000256" key="1">
    <source>
        <dbReference type="SAM" id="MobiDB-lite"/>
    </source>
</evidence>
<feature type="region of interest" description="Disordered" evidence="1">
    <location>
        <begin position="80"/>
        <end position="110"/>
    </location>
</feature>
<protein>
    <submittedName>
        <fullName evidence="2">Uncharacterized protein</fullName>
    </submittedName>
</protein>
<dbReference type="EMBL" id="KN829223">
    <property type="protein sequence ID" value="KIK74028.1"/>
    <property type="molecule type" value="Genomic_DNA"/>
</dbReference>